<gene>
    <name evidence="3" type="ORF">EKG38_14545</name>
</gene>
<sequence length="266" mass="29143">MIKDSIAQRALTCLVKAAQFGRRRLQALYRGAVNLLAASLPNRCLMCHQSIELPDSGICSVCLVTGLYQAPVCLGCGRAMQVEAIYCGACISSKPLTIIAPCSYHQGLGEWVGQIKYQAQFSALPVLSHVLANRILYLEEIGLLQLPQVLIPVPLHRNRLRKRGFNQACLIAGALASRLNIPVVTEGLTRTSDTRSQAGLTGKQRRKNLSGAFSLEAHFPYQRIALIDDVVTTGTTAKEIAELFEKRHIHVQIWCLARAEAPGLMD</sequence>
<evidence type="ECO:0000256" key="1">
    <source>
        <dbReference type="ARBA" id="ARBA00008007"/>
    </source>
</evidence>
<dbReference type="PANTHER" id="PTHR47505:SF1">
    <property type="entry name" value="DNA UTILIZATION PROTEIN YHGH"/>
    <property type="match status" value="1"/>
</dbReference>
<name>A0A3S0J583_9GAMM</name>
<reference evidence="3 4" key="1">
    <citation type="submission" date="2018-12" db="EMBL/GenBank/DDBJ databases">
        <authorList>
            <person name="Yu L."/>
        </authorList>
    </citation>
    <scope>NUCLEOTIDE SEQUENCE [LARGE SCALE GENOMIC DNA]</scope>
    <source>
        <strain evidence="3 4">HAW-EB2</strain>
    </source>
</reference>
<dbReference type="RefSeq" id="WP_126520961.1">
    <property type="nucleotide sequence ID" value="NZ_RXNU01000007.1"/>
</dbReference>
<dbReference type="InterPro" id="IPR051910">
    <property type="entry name" value="ComF/GntX_DNA_util-trans"/>
</dbReference>
<dbReference type="InterPro" id="IPR029057">
    <property type="entry name" value="PRTase-like"/>
</dbReference>
<comment type="similarity">
    <text evidence="1">Belongs to the ComF/GntX family.</text>
</comment>
<evidence type="ECO:0000313" key="3">
    <source>
        <dbReference type="EMBL" id="RTR38183.1"/>
    </source>
</evidence>
<protein>
    <submittedName>
        <fullName evidence="3">ComF family protein</fullName>
    </submittedName>
</protein>
<dbReference type="Proteomes" id="UP000267448">
    <property type="component" value="Unassembled WGS sequence"/>
</dbReference>
<dbReference type="Pfam" id="PF18912">
    <property type="entry name" value="DZR_2"/>
    <property type="match status" value="1"/>
</dbReference>
<dbReference type="Gene3D" id="3.40.50.2020">
    <property type="match status" value="1"/>
</dbReference>
<dbReference type="SUPFAM" id="SSF53271">
    <property type="entry name" value="PRTase-like"/>
    <property type="match status" value="1"/>
</dbReference>
<dbReference type="InterPro" id="IPR044005">
    <property type="entry name" value="DZR_2"/>
</dbReference>
<accession>A0A3S0J583</accession>
<comment type="caution">
    <text evidence="3">The sequence shown here is derived from an EMBL/GenBank/DDBJ whole genome shotgun (WGS) entry which is preliminary data.</text>
</comment>
<dbReference type="CDD" id="cd06223">
    <property type="entry name" value="PRTases_typeI"/>
    <property type="match status" value="1"/>
</dbReference>
<keyword evidence="4" id="KW-1185">Reference proteome</keyword>
<organism evidence="3 4">
    <name type="scientific">Shewanella canadensis</name>
    <dbReference type="NCBI Taxonomy" id="271096"/>
    <lineage>
        <taxon>Bacteria</taxon>
        <taxon>Pseudomonadati</taxon>
        <taxon>Pseudomonadota</taxon>
        <taxon>Gammaproteobacteria</taxon>
        <taxon>Alteromonadales</taxon>
        <taxon>Shewanellaceae</taxon>
        <taxon>Shewanella</taxon>
    </lineage>
</organism>
<feature type="domain" description="Double zinc ribbon" evidence="2">
    <location>
        <begin position="36"/>
        <end position="90"/>
    </location>
</feature>
<dbReference type="OrthoDB" id="9793412at2"/>
<evidence type="ECO:0000259" key="2">
    <source>
        <dbReference type="Pfam" id="PF18912"/>
    </source>
</evidence>
<dbReference type="PANTHER" id="PTHR47505">
    <property type="entry name" value="DNA UTILIZATION PROTEIN YHGH"/>
    <property type="match status" value="1"/>
</dbReference>
<evidence type="ECO:0000313" key="4">
    <source>
        <dbReference type="Proteomes" id="UP000267448"/>
    </source>
</evidence>
<dbReference type="EMBL" id="RXNU01000007">
    <property type="protein sequence ID" value="RTR38183.1"/>
    <property type="molecule type" value="Genomic_DNA"/>
</dbReference>
<dbReference type="AlphaFoldDB" id="A0A3S0J583"/>
<proteinExistence type="inferred from homology"/>
<dbReference type="InterPro" id="IPR000836">
    <property type="entry name" value="PRTase_dom"/>
</dbReference>